<reference evidence="2" key="1">
    <citation type="journal article" date="2015" name="Proc. Natl. Acad. Sci. U.S.A.">
        <title>Networks of energetic and metabolic interactions define dynamics in microbial communities.</title>
        <authorList>
            <person name="Embree M."/>
            <person name="Liu J.K."/>
            <person name="Al-Bassam M.M."/>
            <person name="Zengler K."/>
        </authorList>
    </citation>
    <scope>NUCLEOTIDE SEQUENCE</scope>
</reference>
<protein>
    <submittedName>
        <fullName evidence="2">Uncharacterized protein</fullName>
    </submittedName>
</protein>
<keyword evidence="1" id="KW-0812">Transmembrane</keyword>
<feature type="transmembrane region" description="Helical" evidence="1">
    <location>
        <begin position="6"/>
        <end position="24"/>
    </location>
</feature>
<name>A0A0W8E7C6_9ZZZZ</name>
<proteinExistence type="predicted"/>
<dbReference type="AlphaFoldDB" id="A0A0W8E7C6"/>
<keyword evidence="1" id="KW-1133">Transmembrane helix</keyword>
<sequence length="69" mass="8112">MDQLAIAGIFIVLLIMIIFNKYAVESMIINLEYNFNMSITDRYKVFIRYLYVTTLTGLMLFLTCGRLFN</sequence>
<gene>
    <name evidence="2" type="ORF">ASZ90_018218</name>
</gene>
<comment type="caution">
    <text evidence="2">The sequence shown here is derived from an EMBL/GenBank/DDBJ whole genome shotgun (WGS) entry which is preliminary data.</text>
</comment>
<dbReference type="EMBL" id="LNQE01001850">
    <property type="protein sequence ID" value="KUG04377.1"/>
    <property type="molecule type" value="Genomic_DNA"/>
</dbReference>
<accession>A0A0W8E7C6</accession>
<evidence type="ECO:0000256" key="1">
    <source>
        <dbReference type="SAM" id="Phobius"/>
    </source>
</evidence>
<keyword evidence="1" id="KW-0472">Membrane</keyword>
<evidence type="ECO:0000313" key="2">
    <source>
        <dbReference type="EMBL" id="KUG04377.1"/>
    </source>
</evidence>
<organism evidence="2">
    <name type="scientific">hydrocarbon metagenome</name>
    <dbReference type="NCBI Taxonomy" id="938273"/>
    <lineage>
        <taxon>unclassified sequences</taxon>
        <taxon>metagenomes</taxon>
        <taxon>ecological metagenomes</taxon>
    </lineage>
</organism>
<feature type="transmembrane region" description="Helical" evidence="1">
    <location>
        <begin position="45"/>
        <end position="68"/>
    </location>
</feature>